<evidence type="ECO:0000313" key="2">
    <source>
        <dbReference type="EMBL" id="EOB07345.1"/>
    </source>
</evidence>
<accession>R0LZT9</accession>
<evidence type="ECO:0000313" key="3">
    <source>
        <dbReference type="Proteomes" id="UP000296049"/>
    </source>
</evidence>
<reference evidence="3" key="1">
    <citation type="journal article" date="2013" name="Nat. Genet.">
        <title>The duck genome and transcriptome provide insight into an avian influenza virus reservoir species.</title>
        <authorList>
            <person name="Huang Y."/>
            <person name="Li Y."/>
            <person name="Burt D.W."/>
            <person name="Chen H."/>
            <person name="Zhang Y."/>
            <person name="Qian W."/>
            <person name="Kim H."/>
            <person name="Gan S."/>
            <person name="Zhao Y."/>
            <person name="Li J."/>
            <person name="Yi K."/>
            <person name="Feng H."/>
            <person name="Zhu P."/>
            <person name="Li B."/>
            <person name="Liu Q."/>
            <person name="Fairley S."/>
            <person name="Magor K.E."/>
            <person name="Du Z."/>
            <person name="Hu X."/>
            <person name="Goodman L."/>
            <person name="Tafer H."/>
            <person name="Vignal A."/>
            <person name="Lee T."/>
            <person name="Kim K.W."/>
            <person name="Sheng Z."/>
            <person name="An Y."/>
            <person name="Searle S."/>
            <person name="Herrero J."/>
            <person name="Groenen M.A."/>
            <person name="Crooijmans R.P."/>
            <person name="Faraut T."/>
            <person name="Cai Q."/>
            <person name="Webster R.G."/>
            <person name="Aldridge J.R."/>
            <person name="Warren W.C."/>
            <person name="Bartschat S."/>
            <person name="Kehr S."/>
            <person name="Marz M."/>
            <person name="Stadler P.F."/>
            <person name="Smith J."/>
            <person name="Kraus R.H."/>
            <person name="Zhao Y."/>
            <person name="Ren L."/>
            <person name="Fei J."/>
            <person name="Morisson M."/>
            <person name="Kaiser P."/>
            <person name="Griffin D.K."/>
            <person name="Rao M."/>
            <person name="Pitel F."/>
            <person name="Wang J."/>
            <person name="Li N."/>
        </authorList>
    </citation>
    <scope>NUCLEOTIDE SEQUENCE [LARGE SCALE GENOMIC DNA]</scope>
</reference>
<dbReference type="Proteomes" id="UP000296049">
    <property type="component" value="Unassembled WGS sequence"/>
</dbReference>
<dbReference type="AlphaFoldDB" id="R0LZT9"/>
<name>R0LZT9_ANAPL</name>
<dbReference type="EMBL" id="KB742537">
    <property type="protein sequence ID" value="EOB07345.1"/>
    <property type="molecule type" value="Genomic_DNA"/>
</dbReference>
<gene>
    <name evidence="2" type="ORF">Anapl_09693</name>
</gene>
<sequence length="452" mass="49517">MTVLKMRSKSDERDSKLLRWEWRALKKFLEGLEFTWGKDVSEEKAFGSCENVLVMQQDGLAVLTSSLQAYPNPRLLLLVVSLFCLRFLLGQQVPPADSCSSSHGVCQHVPVHIALQSDPKIVLPNLSKIIAEKATIKPFMVEARQFNTSILWRGIQLDTEREGTNENFGYSNIDRVNFLVLLICHLAFQSTCGNGLAGFHGGHNNCTYSSSDFSDVSFHNASTGDGNVNGRGLGERPLCQTGIVGSSMLASAAPCCSRKGKRKTLGIVNSNNHPQRDSLRKRNVRSSNGDTEERANCKNEGYVVSKPVPLTSSCNVARLQYLGELHGMYPGIGCLEHCTLRSQRPTRGLVRPTGCGVTQECVQLKLNTSICPGSKSSGFTEAPVFTLSDCPLKEEWHLHHKLLSAAVAVGNALFLCRVLLGRNRIIMGFQRLLRVGGSTFGVVPSHKDLSTA</sequence>
<proteinExistence type="predicted"/>
<organism evidence="2 3">
    <name type="scientific">Anas platyrhynchos</name>
    <name type="common">Mallard</name>
    <name type="synonym">Anas boschas</name>
    <dbReference type="NCBI Taxonomy" id="8839"/>
    <lineage>
        <taxon>Eukaryota</taxon>
        <taxon>Metazoa</taxon>
        <taxon>Chordata</taxon>
        <taxon>Craniata</taxon>
        <taxon>Vertebrata</taxon>
        <taxon>Euteleostomi</taxon>
        <taxon>Archelosauria</taxon>
        <taxon>Archosauria</taxon>
        <taxon>Dinosauria</taxon>
        <taxon>Saurischia</taxon>
        <taxon>Theropoda</taxon>
        <taxon>Coelurosauria</taxon>
        <taxon>Aves</taxon>
        <taxon>Neognathae</taxon>
        <taxon>Galloanserae</taxon>
        <taxon>Anseriformes</taxon>
        <taxon>Anatidae</taxon>
        <taxon>Anatinae</taxon>
        <taxon>Anas</taxon>
    </lineage>
</organism>
<feature type="region of interest" description="Disordered" evidence="1">
    <location>
        <begin position="266"/>
        <end position="294"/>
    </location>
</feature>
<evidence type="ECO:0000256" key="1">
    <source>
        <dbReference type="SAM" id="MobiDB-lite"/>
    </source>
</evidence>
<keyword evidence="3" id="KW-1185">Reference proteome</keyword>
<protein>
    <submittedName>
        <fullName evidence="2">Uncharacterized protein</fullName>
    </submittedName>
</protein>